<dbReference type="Proteomes" id="UP001172386">
    <property type="component" value="Unassembled WGS sequence"/>
</dbReference>
<sequence>MMVVLLVLHDPAKDFRRIEVRRTKADELKGEHTKEIDSSGALQNGSSTVRKRTNVADDQTSPKNENGVNASGSPGHVMVWQNYPKDGFLHLIDWSIDLITSFRGIHWNFRAPLKTYMIRPPEGDPPALSEEARVQHKQALQRLRYTATRNFILYYLLIDFLKTVLVTEPYFLGIAPLDSPTTWPWLAALNALIPGNVITRFVRLSVIMGTTVTALTFIFSLSPLFFATVLPYLIGEDRLYSLTKSPLLEVWMYPAQWGNMFTNLCNKGLAGMWGIWWHQMFRYGISEPSRILIQKLNINPRGQLGRAIQLFIAFGLTASIHASASSTTFSVIPSKPWDPFIFFISQAFGIIVQTAASKQLNKMMKFPKLVRQIGNFTFVFVLMWFVGPFLADDFARCGIWLFEPIPVSFLRGLGFGPGDTWIPWLSPAEGGRWLGWYDGGAWYKSAIGIY</sequence>
<comment type="caution">
    <text evidence="1">The sequence shown here is derived from an EMBL/GenBank/DDBJ whole genome shotgun (WGS) entry which is preliminary data.</text>
</comment>
<proteinExistence type="predicted"/>
<evidence type="ECO:0000313" key="1">
    <source>
        <dbReference type="EMBL" id="KAJ9663201.1"/>
    </source>
</evidence>
<evidence type="ECO:0000313" key="2">
    <source>
        <dbReference type="Proteomes" id="UP001172386"/>
    </source>
</evidence>
<accession>A0ACC3AIB6</accession>
<keyword evidence="2" id="KW-1185">Reference proteome</keyword>
<organism evidence="1 2">
    <name type="scientific">Neophaeococcomyces mojaviensis</name>
    <dbReference type="NCBI Taxonomy" id="3383035"/>
    <lineage>
        <taxon>Eukaryota</taxon>
        <taxon>Fungi</taxon>
        <taxon>Dikarya</taxon>
        <taxon>Ascomycota</taxon>
        <taxon>Pezizomycotina</taxon>
        <taxon>Eurotiomycetes</taxon>
        <taxon>Chaetothyriomycetidae</taxon>
        <taxon>Chaetothyriales</taxon>
        <taxon>Chaetothyriales incertae sedis</taxon>
        <taxon>Neophaeococcomyces</taxon>
    </lineage>
</organism>
<name>A0ACC3AIB6_9EURO</name>
<gene>
    <name evidence="1" type="ORF">H2198_000962</name>
</gene>
<protein>
    <submittedName>
        <fullName evidence="1">Uncharacterized protein</fullName>
    </submittedName>
</protein>
<reference evidence="1" key="1">
    <citation type="submission" date="2022-10" db="EMBL/GenBank/DDBJ databases">
        <title>Culturing micro-colonial fungi from biological soil crusts in the Mojave desert and describing Neophaeococcomyces mojavensis, and introducing the new genera and species Taxawa tesnikishii.</title>
        <authorList>
            <person name="Kurbessoian T."/>
            <person name="Stajich J.E."/>
        </authorList>
    </citation>
    <scope>NUCLEOTIDE SEQUENCE</scope>
    <source>
        <strain evidence="1">JES_112</strain>
    </source>
</reference>
<dbReference type="EMBL" id="JAPDRQ010000010">
    <property type="protein sequence ID" value="KAJ9663201.1"/>
    <property type="molecule type" value="Genomic_DNA"/>
</dbReference>